<dbReference type="Proteomes" id="UP000886998">
    <property type="component" value="Unassembled WGS sequence"/>
</dbReference>
<comment type="caution">
    <text evidence="2">The sequence shown here is derived from an EMBL/GenBank/DDBJ whole genome shotgun (WGS) entry which is preliminary data.</text>
</comment>
<gene>
    <name evidence="2" type="ORF">TNIN_492661</name>
</gene>
<accession>A0A8X6YKG4</accession>
<organism evidence="2 3">
    <name type="scientific">Trichonephila inaurata madagascariensis</name>
    <dbReference type="NCBI Taxonomy" id="2747483"/>
    <lineage>
        <taxon>Eukaryota</taxon>
        <taxon>Metazoa</taxon>
        <taxon>Ecdysozoa</taxon>
        <taxon>Arthropoda</taxon>
        <taxon>Chelicerata</taxon>
        <taxon>Arachnida</taxon>
        <taxon>Araneae</taxon>
        <taxon>Araneomorphae</taxon>
        <taxon>Entelegynae</taxon>
        <taxon>Araneoidea</taxon>
        <taxon>Nephilidae</taxon>
        <taxon>Trichonephila</taxon>
        <taxon>Trichonephila inaurata</taxon>
    </lineage>
</organism>
<evidence type="ECO:0000313" key="3">
    <source>
        <dbReference type="Proteomes" id="UP000886998"/>
    </source>
</evidence>
<keyword evidence="3" id="KW-1185">Reference proteome</keyword>
<evidence type="ECO:0000313" key="2">
    <source>
        <dbReference type="EMBL" id="GFY73179.1"/>
    </source>
</evidence>
<dbReference type="AlphaFoldDB" id="A0A8X6YKG4"/>
<dbReference type="EMBL" id="BMAV01019901">
    <property type="protein sequence ID" value="GFY73179.1"/>
    <property type="molecule type" value="Genomic_DNA"/>
</dbReference>
<feature type="compositionally biased region" description="Basic and acidic residues" evidence="1">
    <location>
        <begin position="16"/>
        <end position="31"/>
    </location>
</feature>
<feature type="region of interest" description="Disordered" evidence="1">
    <location>
        <begin position="1"/>
        <end position="48"/>
    </location>
</feature>
<feature type="compositionally biased region" description="Polar residues" evidence="1">
    <location>
        <begin position="1"/>
        <end position="13"/>
    </location>
</feature>
<proteinExistence type="predicted"/>
<reference evidence="2" key="1">
    <citation type="submission" date="2020-08" db="EMBL/GenBank/DDBJ databases">
        <title>Multicomponent nature underlies the extraordinary mechanical properties of spider dragline silk.</title>
        <authorList>
            <person name="Kono N."/>
            <person name="Nakamura H."/>
            <person name="Mori M."/>
            <person name="Yoshida Y."/>
            <person name="Ohtoshi R."/>
            <person name="Malay A.D."/>
            <person name="Moran D.A.P."/>
            <person name="Tomita M."/>
            <person name="Numata K."/>
            <person name="Arakawa K."/>
        </authorList>
    </citation>
    <scope>NUCLEOTIDE SEQUENCE</scope>
</reference>
<name>A0A8X6YKG4_9ARAC</name>
<protein>
    <submittedName>
        <fullName evidence="2">Uncharacterized protein</fullName>
    </submittedName>
</protein>
<sequence>MLAFSAGTNTQAKTIFKKEKERKEKKTKDRMYPPAQGRKKRETGTTECCEETPRMKNYAYRGKRDKTVVNKQSTMKRARVKVS</sequence>
<evidence type="ECO:0000256" key="1">
    <source>
        <dbReference type="SAM" id="MobiDB-lite"/>
    </source>
</evidence>